<sequence>MILQALTTLPATALVFGLFSLFVLLAFAVAYAKRDVTIDITVFEFH</sequence>
<organism evidence="1 2">
    <name type="scientific">Halobacterium hubeiense</name>
    <dbReference type="NCBI Taxonomy" id="1407499"/>
    <lineage>
        <taxon>Archaea</taxon>
        <taxon>Methanobacteriati</taxon>
        <taxon>Methanobacteriota</taxon>
        <taxon>Stenosarchaea group</taxon>
        <taxon>Halobacteria</taxon>
        <taxon>Halobacteriales</taxon>
        <taxon>Halobacteriaceae</taxon>
        <taxon>Halobacterium</taxon>
    </lineage>
</organism>
<dbReference type="KEGG" id="hhb:Hhub_6118"/>
<dbReference type="Proteomes" id="UP000066737">
    <property type="component" value="Plasmid pSTJ003"/>
</dbReference>
<accession>A0A0U5AL90</accession>
<evidence type="ECO:0000313" key="1">
    <source>
        <dbReference type="EMBL" id="CQH65423.1"/>
    </source>
</evidence>
<reference evidence="2" key="1">
    <citation type="journal article" date="2016" name="Environ. Microbiol.">
        <title>The complete genome of a viable archaeum isolated from 123-million-year-old rock salt.</title>
        <authorList>
            <person name="Jaakkola S.T."/>
            <person name="Pfeiffer F."/>
            <person name="Ravantti J.J."/>
            <person name="Guo Q."/>
            <person name="Liu Y."/>
            <person name="Chen X."/>
            <person name="Ma H."/>
            <person name="Yang C."/>
            <person name="Oksanen H.M."/>
            <person name="Bamford D.H."/>
        </authorList>
    </citation>
    <scope>NUCLEOTIDE SEQUENCE</scope>
    <source>
        <strain evidence="2">JI20-1</strain>
        <plasmid evidence="2">Plasmid pSTJ003</plasmid>
    </source>
</reference>
<keyword evidence="2" id="KW-1185">Reference proteome</keyword>
<proteinExistence type="predicted"/>
<dbReference type="AlphaFoldDB" id="A0A0U5AL90"/>
<evidence type="ECO:0000313" key="2">
    <source>
        <dbReference type="Proteomes" id="UP000066737"/>
    </source>
</evidence>
<gene>
    <name evidence="1" type="ORF">HHUB_6118</name>
</gene>
<protein>
    <submittedName>
        <fullName evidence="1">Uncharacterized protein</fullName>
    </submittedName>
</protein>
<geneLocation type="plasmid" evidence="2">
    <name>pSTJ003</name>
</geneLocation>
<name>A0A0U5AL90_9EURY</name>
<dbReference type="EMBL" id="LN831305">
    <property type="protein sequence ID" value="CQH65423.1"/>
    <property type="molecule type" value="Genomic_DNA"/>
</dbReference>